<evidence type="ECO:0000256" key="1">
    <source>
        <dbReference type="SAM" id="Phobius"/>
    </source>
</evidence>
<dbReference type="InParanoid" id="A0A3N4KW00"/>
<feature type="transmembrane region" description="Helical" evidence="1">
    <location>
        <begin position="32"/>
        <end position="51"/>
    </location>
</feature>
<gene>
    <name evidence="2" type="ORF">P167DRAFT_533713</name>
</gene>
<keyword evidence="1" id="KW-0472">Membrane</keyword>
<dbReference type="EMBL" id="ML119116">
    <property type="protein sequence ID" value="RPB14726.1"/>
    <property type="molecule type" value="Genomic_DNA"/>
</dbReference>
<sequence>MALSNLPRRWKRQVANTGTLDITVRHDSPKGGLVMTINIVMVVTIAAPWVLEGDYGCRVDSISPCQSCTGPDLGL</sequence>
<keyword evidence="1" id="KW-1133">Transmembrane helix</keyword>
<keyword evidence="3" id="KW-1185">Reference proteome</keyword>
<name>A0A3N4KW00_9PEZI</name>
<dbReference type="Proteomes" id="UP000277580">
    <property type="component" value="Unassembled WGS sequence"/>
</dbReference>
<proteinExistence type="predicted"/>
<organism evidence="2 3">
    <name type="scientific">Morchella conica CCBAS932</name>
    <dbReference type="NCBI Taxonomy" id="1392247"/>
    <lineage>
        <taxon>Eukaryota</taxon>
        <taxon>Fungi</taxon>
        <taxon>Dikarya</taxon>
        <taxon>Ascomycota</taxon>
        <taxon>Pezizomycotina</taxon>
        <taxon>Pezizomycetes</taxon>
        <taxon>Pezizales</taxon>
        <taxon>Morchellaceae</taxon>
        <taxon>Morchella</taxon>
    </lineage>
</organism>
<dbReference type="AlphaFoldDB" id="A0A3N4KW00"/>
<evidence type="ECO:0000313" key="2">
    <source>
        <dbReference type="EMBL" id="RPB14726.1"/>
    </source>
</evidence>
<accession>A0A3N4KW00</accession>
<reference evidence="2 3" key="1">
    <citation type="journal article" date="2018" name="Nat. Ecol. Evol.">
        <title>Pezizomycetes genomes reveal the molecular basis of ectomycorrhizal truffle lifestyle.</title>
        <authorList>
            <person name="Murat C."/>
            <person name="Payen T."/>
            <person name="Noel B."/>
            <person name="Kuo A."/>
            <person name="Morin E."/>
            <person name="Chen J."/>
            <person name="Kohler A."/>
            <person name="Krizsan K."/>
            <person name="Balestrini R."/>
            <person name="Da Silva C."/>
            <person name="Montanini B."/>
            <person name="Hainaut M."/>
            <person name="Levati E."/>
            <person name="Barry K.W."/>
            <person name="Belfiori B."/>
            <person name="Cichocki N."/>
            <person name="Clum A."/>
            <person name="Dockter R.B."/>
            <person name="Fauchery L."/>
            <person name="Guy J."/>
            <person name="Iotti M."/>
            <person name="Le Tacon F."/>
            <person name="Lindquist E.A."/>
            <person name="Lipzen A."/>
            <person name="Malagnac F."/>
            <person name="Mello A."/>
            <person name="Molinier V."/>
            <person name="Miyauchi S."/>
            <person name="Poulain J."/>
            <person name="Riccioni C."/>
            <person name="Rubini A."/>
            <person name="Sitrit Y."/>
            <person name="Splivallo R."/>
            <person name="Traeger S."/>
            <person name="Wang M."/>
            <person name="Zifcakova L."/>
            <person name="Wipf D."/>
            <person name="Zambonelli A."/>
            <person name="Paolocci F."/>
            <person name="Nowrousian M."/>
            <person name="Ottonello S."/>
            <person name="Baldrian P."/>
            <person name="Spatafora J.W."/>
            <person name="Henrissat B."/>
            <person name="Nagy L.G."/>
            <person name="Aury J.M."/>
            <person name="Wincker P."/>
            <person name="Grigoriev I.V."/>
            <person name="Bonfante P."/>
            <person name="Martin F.M."/>
        </authorList>
    </citation>
    <scope>NUCLEOTIDE SEQUENCE [LARGE SCALE GENOMIC DNA]</scope>
    <source>
        <strain evidence="2 3">CCBAS932</strain>
    </source>
</reference>
<evidence type="ECO:0000313" key="3">
    <source>
        <dbReference type="Proteomes" id="UP000277580"/>
    </source>
</evidence>
<keyword evidence="1" id="KW-0812">Transmembrane</keyword>
<protein>
    <submittedName>
        <fullName evidence="2">Uncharacterized protein</fullName>
    </submittedName>
</protein>